<dbReference type="Pfam" id="PF13622">
    <property type="entry name" value="4HBT_3"/>
    <property type="match status" value="1"/>
</dbReference>
<gene>
    <name evidence="3" type="ORF">SAMN04489835_0046</name>
</gene>
<name>A0A1H6IGH3_MYCRU</name>
<dbReference type="InterPro" id="IPR042171">
    <property type="entry name" value="Acyl-CoA_hotdog"/>
</dbReference>
<proteinExistence type="predicted"/>
<dbReference type="InterPro" id="IPR029069">
    <property type="entry name" value="HotDog_dom_sf"/>
</dbReference>
<dbReference type="Proteomes" id="UP000182915">
    <property type="component" value="Chromosome I"/>
</dbReference>
<dbReference type="RefSeq" id="WP_083405444.1">
    <property type="nucleotide sequence ID" value="NZ_LT629971.1"/>
</dbReference>
<dbReference type="Pfam" id="PF20789">
    <property type="entry name" value="4HBT_3C"/>
    <property type="match status" value="1"/>
</dbReference>
<dbReference type="InterPro" id="IPR049449">
    <property type="entry name" value="TesB_ACOT8-like_N"/>
</dbReference>
<dbReference type="OrthoDB" id="4370297at2"/>
<dbReference type="STRING" id="370526.SAMN04489835_0046"/>
<reference evidence="4" key="1">
    <citation type="submission" date="2016-10" db="EMBL/GenBank/DDBJ databases">
        <authorList>
            <person name="Varghese N."/>
            <person name="Submissions S."/>
        </authorList>
    </citation>
    <scope>NUCLEOTIDE SEQUENCE [LARGE SCALE GENOMIC DNA]</scope>
    <source>
        <strain evidence="4">DSM 45405</strain>
    </source>
</reference>
<dbReference type="EMBL" id="LT629971">
    <property type="protein sequence ID" value="SEH46014.1"/>
    <property type="molecule type" value="Genomic_DNA"/>
</dbReference>
<sequence>MTHPFEAAIDLRPGADHRLLGRTVPEYANMVGPFGGATAAALLHAIEQHPDRSGDPVALTVNFAAPVADGQFTIDTTLVRANRSNQHWTATMSQDDGVVSTATAVFGLRRDAWSGTEAVMPVVPEPGAVERSNGPEGVAFLQNYDLRFVEGRPPGDGIPRASSATTLWVRHAPGRVLDFSALAALSDIFYPRVYLRRGKPVPAGTISMTTYFHVDAAEVAELGDDFVLATAQGQQFARGYFDQTAQLWSRGGALLVTSNQTVYYKDSFGR</sequence>
<evidence type="ECO:0000313" key="3">
    <source>
        <dbReference type="EMBL" id="SEH46014.1"/>
    </source>
</evidence>
<keyword evidence="4" id="KW-1185">Reference proteome</keyword>
<evidence type="ECO:0000313" key="4">
    <source>
        <dbReference type="Proteomes" id="UP000182915"/>
    </source>
</evidence>
<accession>A0A1H6IGH3</accession>
<dbReference type="InterPro" id="IPR049450">
    <property type="entry name" value="ACOT8-like_C"/>
</dbReference>
<protein>
    <submittedName>
        <fullName evidence="3">Acyl-CoA thioesterase</fullName>
    </submittedName>
</protein>
<evidence type="ECO:0000259" key="2">
    <source>
        <dbReference type="Pfam" id="PF20789"/>
    </source>
</evidence>
<organism evidence="3 4">
    <name type="scientific">Mycolicibacterium rutilum</name>
    <name type="common">Mycobacterium rutilum</name>
    <dbReference type="NCBI Taxonomy" id="370526"/>
    <lineage>
        <taxon>Bacteria</taxon>
        <taxon>Bacillati</taxon>
        <taxon>Actinomycetota</taxon>
        <taxon>Actinomycetes</taxon>
        <taxon>Mycobacteriales</taxon>
        <taxon>Mycobacteriaceae</taxon>
        <taxon>Mycolicibacterium</taxon>
    </lineage>
</organism>
<dbReference type="AlphaFoldDB" id="A0A1H6IGH3"/>
<feature type="domain" description="Acyl-CoA thioesterase-like N-terminal HotDog" evidence="1">
    <location>
        <begin position="25"/>
        <end position="107"/>
    </location>
</feature>
<feature type="domain" description="Acyl-CoA thioesterase-like C-terminal" evidence="2">
    <location>
        <begin position="131"/>
        <end position="263"/>
    </location>
</feature>
<dbReference type="SUPFAM" id="SSF54637">
    <property type="entry name" value="Thioesterase/thiol ester dehydrase-isomerase"/>
    <property type="match status" value="2"/>
</dbReference>
<evidence type="ECO:0000259" key="1">
    <source>
        <dbReference type="Pfam" id="PF13622"/>
    </source>
</evidence>
<dbReference type="Gene3D" id="2.40.160.210">
    <property type="entry name" value="Acyl-CoA thioesterase, double hotdog domain"/>
    <property type="match status" value="1"/>
</dbReference>